<feature type="compositionally biased region" description="Basic and acidic residues" evidence="6">
    <location>
        <begin position="320"/>
        <end position="331"/>
    </location>
</feature>
<dbReference type="InterPro" id="IPR036388">
    <property type="entry name" value="WH-like_DNA-bd_sf"/>
</dbReference>
<dbReference type="PANTHER" id="PTHR43133:SF50">
    <property type="entry name" value="ECF RNA POLYMERASE SIGMA FACTOR SIGM"/>
    <property type="match status" value="1"/>
</dbReference>
<evidence type="ECO:0000256" key="3">
    <source>
        <dbReference type="ARBA" id="ARBA00023082"/>
    </source>
</evidence>
<dbReference type="GO" id="GO:0016987">
    <property type="term" value="F:sigma factor activity"/>
    <property type="evidence" value="ECO:0007669"/>
    <property type="project" value="UniProtKB-KW"/>
</dbReference>
<feature type="region of interest" description="Disordered" evidence="6">
    <location>
        <begin position="215"/>
        <end position="240"/>
    </location>
</feature>
<evidence type="ECO:0000313" key="9">
    <source>
        <dbReference type="EMBL" id="MBF4767610.1"/>
    </source>
</evidence>
<dbReference type="SUPFAM" id="SSF88659">
    <property type="entry name" value="Sigma3 and sigma4 domains of RNA polymerase sigma factors"/>
    <property type="match status" value="1"/>
</dbReference>
<evidence type="ECO:0000256" key="5">
    <source>
        <dbReference type="ARBA" id="ARBA00023163"/>
    </source>
</evidence>
<dbReference type="Pfam" id="PF04542">
    <property type="entry name" value="Sigma70_r2"/>
    <property type="match status" value="1"/>
</dbReference>
<keyword evidence="10" id="KW-1185">Reference proteome</keyword>
<evidence type="ECO:0000256" key="2">
    <source>
        <dbReference type="ARBA" id="ARBA00023015"/>
    </source>
</evidence>
<keyword evidence="3" id="KW-0731">Sigma factor</keyword>
<dbReference type="InterPro" id="IPR014284">
    <property type="entry name" value="RNA_pol_sigma-70_dom"/>
</dbReference>
<dbReference type="PANTHER" id="PTHR43133">
    <property type="entry name" value="RNA POLYMERASE ECF-TYPE SIGMA FACTO"/>
    <property type="match status" value="1"/>
</dbReference>
<proteinExistence type="inferred from homology"/>
<dbReference type="CDD" id="cd06171">
    <property type="entry name" value="Sigma70_r4"/>
    <property type="match status" value="1"/>
</dbReference>
<keyword evidence="5" id="KW-0804">Transcription</keyword>
<dbReference type="EMBL" id="JADKPO010000008">
    <property type="protein sequence ID" value="MBF4767610.1"/>
    <property type="molecule type" value="Genomic_DNA"/>
</dbReference>
<dbReference type="AlphaFoldDB" id="A0A930YPD6"/>
<name>A0A930YPD6_9ACTN</name>
<dbReference type="NCBIfam" id="TIGR02937">
    <property type="entry name" value="sigma70-ECF"/>
    <property type="match status" value="1"/>
</dbReference>
<evidence type="ECO:0000256" key="6">
    <source>
        <dbReference type="SAM" id="MobiDB-lite"/>
    </source>
</evidence>
<dbReference type="InterPro" id="IPR007627">
    <property type="entry name" value="RNA_pol_sigma70_r2"/>
</dbReference>
<reference evidence="9" key="1">
    <citation type="submission" date="2020-11" db="EMBL/GenBank/DDBJ databases">
        <title>Nocardioides cynanchi sp. nov., isolated from soil of rhizosphere of Cynanchum wilfordii.</title>
        <authorList>
            <person name="Lee J.-S."/>
            <person name="Suh M.K."/>
            <person name="Kim J.-S."/>
        </authorList>
    </citation>
    <scope>NUCLEOTIDE SEQUENCE</scope>
    <source>
        <strain evidence="9">KCTC 19276</strain>
    </source>
</reference>
<dbReference type="InterPro" id="IPR039425">
    <property type="entry name" value="RNA_pol_sigma-70-like"/>
</dbReference>
<dbReference type="Gene3D" id="1.10.1740.10">
    <property type="match status" value="1"/>
</dbReference>
<dbReference type="GO" id="GO:0003677">
    <property type="term" value="F:DNA binding"/>
    <property type="evidence" value="ECO:0007669"/>
    <property type="project" value="UniProtKB-KW"/>
</dbReference>
<keyword evidence="4" id="KW-0238">DNA-binding</keyword>
<dbReference type="Gene3D" id="1.10.10.10">
    <property type="entry name" value="Winged helix-like DNA-binding domain superfamily/Winged helix DNA-binding domain"/>
    <property type="match status" value="1"/>
</dbReference>
<protein>
    <submittedName>
        <fullName evidence="9">RNA polymerase sigma factor SigM</fullName>
    </submittedName>
</protein>
<dbReference type="InterPro" id="IPR013325">
    <property type="entry name" value="RNA_pol_sigma_r2"/>
</dbReference>
<dbReference type="InterPro" id="IPR013324">
    <property type="entry name" value="RNA_pol_sigma_r3/r4-like"/>
</dbReference>
<dbReference type="SUPFAM" id="SSF88946">
    <property type="entry name" value="Sigma2 domain of RNA polymerase sigma factors"/>
    <property type="match status" value="1"/>
</dbReference>
<evidence type="ECO:0000256" key="1">
    <source>
        <dbReference type="ARBA" id="ARBA00010641"/>
    </source>
</evidence>
<feature type="region of interest" description="Disordered" evidence="6">
    <location>
        <begin position="305"/>
        <end position="338"/>
    </location>
</feature>
<evidence type="ECO:0000259" key="8">
    <source>
        <dbReference type="Pfam" id="PF08281"/>
    </source>
</evidence>
<organism evidence="9 10">
    <name type="scientific">Nocardioides agariphilus</name>
    <dbReference type="NCBI Taxonomy" id="433664"/>
    <lineage>
        <taxon>Bacteria</taxon>
        <taxon>Bacillati</taxon>
        <taxon>Actinomycetota</taxon>
        <taxon>Actinomycetes</taxon>
        <taxon>Propionibacteriales</taxon>
        <taxon>Nocardioidaceae</taxon>
        <taxon>Nocardioides</taxon>
    </lineage>
</organism>
<accession>A0A930YPD6</accession>
<dbReference type="Pfam" id="PF08281">
    <property type="entry name" value="Sigma70_r4_2"/>
    <property type="match status" value="1"/>
</dbReference>
<gene>
    <name evidence="9" type="primary">sigM</name>
    <name evidence="9" type="ORF">ISU10_07515</name>
</gene>
<evidence type="ECO:0000313" key="10">
    <source>
        <dbReference type="Proteomes" id="UP000660668"/>
    </source>
</evidence>
<dbReference type="InterPro" id="IPR013249">
    <property type="entry name" value="RNA_pol_sigma70_r4_t2"/>
</dbReference>
<comment type="similarity">
    <text evidence="1">Belongs to the sigma-70 factor family. ECF subfamily.</text>
</comment>
<dbReference type="GO" id="GO:0006352">
    <property type="term" value="P:DNA-templated transcription initiation"/>
    <property type="evidence" value="ECO:0007669"/>
    <property type="project" value="InterPro"/>
</dbReference>
<sequence length="338" mass="36651">MAHLDVQPAARSGRAQDRRRPGAGPRCDRRRQRGRPHLGRCADECLGLRDRHRAARGARALAGSHGDRDRTRAVGHARRAGRRTLRRGVADLAAPGGRRLPRRGRGGLGAGDTQLNDQLSVSSDADLLRAHVEGDPDAFGELFARHRDRLWAVALRTMGNREDAADGLQDGMIAAFRRAGSFRGEAAVTTWLHRIVVNACLDRIRAAKVRRAEPLPDDLEDRGGRGSLVTQDGTHDPGDLSVAAERRRRVLSALESLPPAQRAALVLVDMEGYPVHEVAAMLGCAEGTVKSRCFRGRARLHELLSDLDPTAVTPDDGNQADDRPVPTDDQPRGPPPAG</sequence>
<feature type="domain" description="RNA polymerase sigma-70 region 2" evidence="7">
    <location>
        <begin position="142"/>
        <end position="208"/>
    </location>
</feature>
<keyword evidence="2" id="KW-0805">Transcription regulation</keyword>
<feature type="region of interest" description="Disordered" evidence="6">
    <location>
        <begin position="1"/>
        <end position="35"/>
    </location>
</feature>
<feature type="domain" description="RNA polymerase sigma factor 70 region 4 type 2" evidence="8">
    <location>
        <begin position="248"/>
        <end position="300"/>
    </location>
</feature>
<dbReference type="NCBIfam" id="NF007225">
    <property type="entry name" value="PRK09643.1"/>
    <property type="match status" value="1"/>
</dbReference>
<evidence type="ECO:0000259" key="7">
    <source>
        <dbReference type="Pfam" id="PF04542"/>
    </source>
</evidence>
<feature type="region of interest" description="Disordered" evidence="6">
    <location>
        <begin position="57"/>
        <end position="81"/>
    </location>
</feature>
<evidence type="ECO:0000256" key="4">
    <source>
        <dbReference type="ARBA" id="ARBA00023125"/>
    </source>
</evidence>
<dbReference type="Proteomes" id="UP000660668">
    <property type="component" value="Unassembled WGS sequence"/>
</dbReference>
<comment type="caution">
    <text evidence="9">The sequence shown here is derived from an EMBL/GenBank/DDBJ whole genome shotgun (WGS) entry which is preliminary data.</text>
</comment>